<gene>
    <name evidence="2" type="ORF">V6N11_001755</name>
</gene>
<name>A0ABR2QU00_9ROSI</name>
<proteinExistence type="predicted"/>
<dbReference type="Proteomes" id="UP001396334">
    <property type="component" value="Unassembled WGS sequence"/>
</dbReference>
<feature type="region of interest" description="Disordered" evidence="1">
    <location>
        <begin position="82"/>
        <end position="109"/>
    </location>
</feature>
<sequence length="109" mass="11924">MGRGKVAPHGWPRDIFSSLHFFLAFSEQDGDDWMSSHIPTFSGIDPSYSLPDNIAIITLQTREDKDNSAMASVELKKLLPAPVSRRTSRATSPVSGKSSTRSSTVTIDD</sequence>
<dbReference type="EMBL" id="JBBPBN010000031">
    <property type="protein sequence ID" value="KAK9003936.1"/>
    <property type="molecule type" value="Genomic_DNA"/>
</dbReference>
<protein>
    <submittedName>
        <fullName evidence="2">Uncharacterized protein</fullName>
    </submittedName>
</protein>
<evidence type="ECO:0000313" key="2">
    <source>
        <dbReference type="EMBL" id="KAK9003936.1"/>
    </source>
</evidence>
<comment type="caution">
    <text evidence="2">The sequence shown here is derived from an EMBL/GenBank/DDBJ whole genome shotgun (WGS) entry which is preliminary data.</text>
</comment>
<evidence type="ECO:0000313" key="3">
    <source>
        <dbReference type="Proteomes" id="UP001396334"/>
    </source>
</evidence>
<accession>A0ABR2QU00</accession>
<feature type="compositionally biased region" description="Polar residues" evidence="1">
    <location>
        <begin position="89"/>
        <end position="109"/>
    </location>
</feature>
<evidence type="ECO:0000256" key="1">
    <source>
        <dbReference type="SAM" id="MobiDB-lite"/>
    </source>
</evidence>
<keyword evidence="3" id="KW-1185">Reference proteome</keyword>
<reference evidence="2 3" key="1">
    <citation type="journal article" date="2024" name="G3 (Bethesda)">
        <title>Genome assembly of Hibiscus sabdariffa L. provides insights into metabolisms of medicinal natural products.</title>
        <authorList>
            <person name="Kim T."/>
        </authorList>
    </citation>
    <scope>NUCLEOTIDE SEQUENCE [LARGE SCALE GENOMIC DNA]</scope>
    <source>
        <strain evidence="2">TK-2024</strain>
        <tissue evidence="2">Old leaves</tissue>
    </source>
</reference>
<organism evidence="2 3">
    <name type="scientific">Hibiscus sabdariffa</name>
    <name type="common">roselle</name>
    <dbReference type="NCBI Taxonomy" id="183260"/>
    <lineage>
        <taxon>Eukaryota</taxon>
        <taxon>Viridiplantae</taxon>
        <taxon>Streptophyta</taxon>
        <taxon>Embryophyta</taxon>
        <taxon>Tracheophyta</taxon>
        <taxon>Spermatophyta</taxon>
        <taxon>Magnoliopsida</taxon>
        <taxon>eudicotyledons</taxon>
        <taxon>Gunneridae</taxon>
        <taxon>Pentapetalae</taxon>
        <taxon>rosids</taxon>
        <taxon>malvids</taxon>
        <taxon>Malvales</taxon>
        <taxon>Malvaceae</taxon>
        <taxon>Malvoideae</taxon>
        <taxon>Hibiscus</taxon>
    </lineage>
</organism>